<dbReference type="AlphaFoldDB" id="A0A0R3WGM3"/>
<dbReference type="WBParaSite" id="TASK_0001001601-mRNA-1">
    <property type="protein sequence ID" value="TASK_0001001601-mRNA-1"/>
    <property type="gene ID" value="TASK_0001001601"/>
</dbReference>
<sequence>MFATFAVKAEGEHGYICRIKIDKYKDAPPRCQRAIQALHGIYGALDYDKIMRNNSHWPYAVGEMRKADARTMQSWSQ</sequence>
<name>A0A0R3WGM3_TAEAS</name>
<gene>
    <name evidence="1" type="ORF">TASK_LOCUS10017</name>
</gene>
<dbReference type="Proteomes" id="UP000282613">
    <property type="component" value="Unassembled WGS sequence"/>
</dbReference>
<proteinExistence type="predicted"/>
<dbReference type="OrthoDB" id="10510911at2759"/>
<protein>
    <submittedName>
        <fullName evidence="3">DDE_Tnp_ISL3 domain-containing protein</fullName>
    </submittedName>
</protein>
<organism evidence="3">
    <name type="scientific">Taenia asiatica</name>
    <name type="common">Asian tapeworm</name>
    <dbReference type="NCBI Taxonomy" id="60517"/>
    <lineage>
        <taxon>Eukaryota</taxon>
        <taxon>Metazoa</taxon>
        <taxon>Spiralia</taxon>
        <taxon>Lophotrochozoa</taxon>
        <taxon>Platyhelminthes</taxon>
        <taxon>Cestoda</taxon>
        <taxon>Eucestoda</taxon>
        <taxon>Cyclophyllidea</taxon>
        <taxon>Taeniidae</taxon>
        <taxon>Taenia</taxon>
    </lineage>
</organism>
<evidence type="ECO:0000313" key="2">
    <source>
        <dbReference type="Proteomes" id="UP000282613"/>
    </source>
</evidence>
<accession>A0A0R3WGM3</accession>
<dbReference type="EMBL" id="UYRS01019998">
    <property type="protein sequence ID" value="VDK47503.1"/>
    <property type="molecule type" value="Genomic_DNA"/>
</dbReference>
<evidence type="ECO:0000313" key="1">
    <source>
        <dbReference type="EMBL" id="VDK47503.1"/>
    </source>
</evidence>
<reference evidence="3" key="1">
    <citation type="submission" date="2017-02" db="UniProtKB">
        <authorList>
            <consortium name="WormBaseParasite"/>
        </authorList>
    </citation>
    <scope>IDENTIFICATION</scope>
</reference>
<keyword evidence="2" id="KW-1185">Reference proteome</keyword>
<reference evidence="1 2" key="2">
    <citation type="submission" date="2018-11" db="EMBL/GenBank/DDBJ databases">
        <authorList>
            <consortium name="Pathogen Informatics"/>
        </authorList>
    </citation>
    <scope>NUCLEOTIDE SEQUENCE [LARGE SCALE GENOMIC DNA]</scope>
</reference>
<evidence type="ECO:0000313" key="3">
    <source>
        <dbReference type="WBParaSite" id="TASK_0001001601-mRNA-1"/>
    </source>
</evidence>